<dbReference type="AlphaFoldDB" id="A0A9W6HM86"/>
<feature type="domain" description="Aminoglycoside phosphotransferase" evidence="1">
    <location>
        <begin position="44"/>
        <end position="245"/>
    </location>
</feature>
<protein>
    <recommendedName>
        <fullName evidence="1">Aminoglycoside phosphotransferase domain-containing protein</fullName>
    </recommendedName>
</protein>
<dbReference type="EMBL" id="BSER01000007">
    <property type="protein sequence ID" value="GLJ94989.1"/>
    <property type="molecule type" value="Genomic_DNA"/>
</dbReference>
<keyword evidence="3" id="KW-1185">Reference proteome</keyword>
<gene>
    <name evidence="2" type="ORF">GCM10017591_10510</name>
</gene>
<evidence type="ECO:0000259" key="1">
    <source>
        <dbReference type="Pfam" id="PF01636"/>
    </source>
</evidence>
<accession>A0A9W6HM86</accession>
<reference evidence="2" key="1">
    <citation type="journal article" date="2014" name="Int. J. Syst. Evol. Microbiol.">
        <title>Complete genome sequence of Corynebacterium casei LMG S-19264T (=DSM 44701T), isolated from a smear-ripened cheese.</title>
        <authorList>
            <consortium name="US DOE Joint Genome Institute (JGI-PGF)"/>
            <person name="Walter F."/>
            <person name="Albersmeier A."/>
            <person name="Kalinowski J."/>
            <person name="Ruckert C."/>
        </authorList>
    </citation>
    <scope>NUCLEOTIDE SEQUENCE</scope>
    <source>
        <strain evidence="2">VKM Ac-1940</strain>
    </source>
</reference>
<dbReference type="SUPFAM" id="SSF56112">
    <property type="entry name" value="Protein kinase-like (PK-like)"/>
    <property type="match status" value="1"/>
</dbReference>
<name>A0A9W6HM86_9MICO</name>
<dbReference type="Proteomes" id="UP001142291">
    <property type="component" value="Unassembled WGS sequence"/>
</dbReference>
<organism evidence="2 3">
    <name type="scientific">Microbacterium dextranolyticum</name>
    <dbReference type="NCBI Taxonomy" id="36806"/>
    <lineage>
        <taxon>Bacteria</taxon>
        <taxon>Bacillati</taxon>
        <taxon>Actinomycetota</taxon>
        <taxon>Actinomycetes</taxon>
        <taxon>Micrococcales</taxon>
        <taxon>Microbacteriaceae</taxon>
        <taxon>Microbacterium</taxon>
    </lineage>
</organism>
<sequence>MPVPVGRRVDHVYTDFVTPDDGVVDDLVHRALHAAAEHVPTRDWRRVEHGSANLVVLAGHAAVRVARTPTATREALRAQALVDALPPLPFDLPLSLAPAEHDSESGLIAIAQRRVHGVPHPSGSGDPRALRKLLDALRSVSPVALRPHLAHRHAFFGGVEGLTVMADRAVPMLTLAAQNRARQVVDTLAGLESDVAAPVLAHGDLAGSNVLWSEGRVRGVIDWDLAAECDEASDVAALATWHGWDAVTSIVPPEVERRARAVIDSYPLQLLCFAIVGARPQHEVERAVARADALYSA</sequence>
<proteinExistence type="predicted"/>
<evidence type="ECO:0000313" key="3">
    <source>
        <dbReference type="Proteomes" id="UP001142291"/>
    </source>
</evidence>
<dbReference type="Pfam" id="PF01636">
    <property type="entry name" value="APH"/>
    <property type="match status" value="1"/>
</dbReference>
<dbReference type="Gene3D" id="3.90.1200.10">
    <property type="match status" value="1"/>
</dbReference>
<evidence type="ECO:0000313" key="2">
    <source>
        <dbReference type="EMBL" id="GLJ94989.1"/>
    </source>
</evidence>
<comment type="caution">
    <text evidence="2">The sequence shown here is derived from an EMBL/GenBank/DDBJ whole genome shotgun (WGS) entry which is preliminary data.</text>
</comment>
<dbReference type="InterPro" id="IPR011009">
    <property type="entry name" value="Kinase-like_dom_sf"/>
</dbReference>
<reference evidence="2" key="2">
    <citation type="submission" date="2023-01" db="EMBL/GenBank/DDBJ databases">
        <authorList>
            <person name="Sun Q."/>
            <person name="Evtushenko L."/>
        </authorList>
    </citation>
    <scope>NUCLEOTIDE SEQUENCE</scope>
    <source>
        <strain evidence="2">VKM Ac-1940</strain>
    </source>
</reference>
<dbReference type="InterPro" id="IPR002575">
    <property type="entry name" value="Aminoglycoside_PTrfase"/>
</dbReference>